<evidence type="ECO:0000313" key="1">
    <source>
        <dbReference type="EMBL" id="RON15384.1"/>
    </source>
</evidence>
<gene>
    <name evidence="1" type="ORF">BK662_14870</name>
</gene>
<dbReference type="Proteomes" id="UP000284002">
    <property type="component" value="Unassembled WGS sequence"/>
</dbReference>
<dbReference type="RefSeq" id="WP_123358804.1">
    <property type="nucleotide sequence ID" value="NZ_MOBM01000019.1"/>
</dbReference>
<accession>A0A423HQB1</accession>
<protein>
    <submittedName>
        <fullName evidence="1">Uncharacterized protein</fullName>
    </submittedName>
</protein>
<dbReference type="EMBL" id="MOBM01000019">
    <property type="protein sequence ID" value="RON15384.1"/>
    <property type="molecule type" value="Genomic_DNA"/>
</dbReference>
<evidence type="ECO:0000313" key="2">
    <source>
        <dbReference type="Proteomes" id="UP000284002"/>
    </source>
</evidence>
<dbReference type="AlphaFoldDB" id="A0A423HQB1"/>
<organism evidence="1 2">
    <name type="scientific">Pseudomonas frederiksbergensis</name>
    <dbReference type="NCBI Taxonomy" id="104087"/>
    <lineage>
        <taxon>Bacteria</taxon>
        <taxon>Pseudomonadati</taxon>
        <taxon>Pseudomonadota</taxon>
        <taxon>Gammaproteobacteria</taxon>
        <taxon>Pseudomonadales</taxon>
        <taxon>Pseudomonadaceae</taxon>
        <taxon>Pseudomonas</taxon>
    </lineage>
</organism>
<name>A0A423HQB1_9PSED</name>
<reference evidence="1 2" key="1">
    <citation type="submission" date="2016-10" db="EMBL/GenBank/DDBJ databases">
        <title>Comparative genome analysis of multiple Pseudomonas spp. focuses on biocontrol and plant growth promoting traits.</title>
        <authorList>
            <person name="Tao X.-Y."/>
            <person name="Taylor C.G."/>
        </authorList>
    </citation>
    <scope>NUCLEOTIDE SEQUENCE [LARGE SCALE GENOMIC DNA]</scope>
    <source>
        <strain evidence="1 2">36C6</strain>
    </source>
</reference>
<sequence>MNYNTLTASPVVTVLPWIGINSQSKLWLRCECTYADGRGGVIELAEAVPVDDATGASTFSCELPLDELAKLGDNTDIVIILMASNDGTMEKQSLSSIRYNLMFQHAVTLTDCRRWMTISAPP</sequence>
<proteinExistence type="predicted"/>
<comment type="caution">
    <text evidence="1">The sequence shown here is derived from an EMBL/GenBank/DDBJ whole genome shotgun (WGS) entry which is preliminary data.</text>
</comment>